<dbReference type="InterPro" id="IPR000683">
    <property type="entry name" value="Gfo/Idh/MocA-like_OxRdtase_N"/>
</dbReference>
<evidence type="ECO:0000256" key="1">
    <source>
        <dbReference type="SAM" id="MobiDB-lite"/>
    </source>
</evidence>
<gene>
    <name evidence="5" type="ORF">GCM10022384_03100</name>
</gene>
<evidence type="ECO:0000313" key="5">
    <source>
        <dbReference type="EMBL" id="GAA3952945.1"/>
    </source>
</evidence>
<keyword evidence="6" id="KW-1185">Reference proteome</keyword>
<dbReference type="InterPro" id="IPR051450">
    <property type="entry name" value="Gfo/Idh/MocA_Oxidoreductases"/>
</dbReference>
<dbReference type="RefSeq" id="WP_345588392.1">
    <property type="nucleotide sequence ID" value="NZ_BAABCQ010000003.1"/>
</dbReference>
<dbReference type="NCBIfam" id="TIGR01761">
    <property type="entry name" value="thiaz-red"/>
    <property type="match status" value="1"/>
</dbReference>
<dbReference type="PANTHER" id="PTHR43377">
    <property type="entry name" value="BILIVERDIN REDUCTASE A"/>
    <property type="match status" value="1"/>
</dbReference>
<dbReference type="SUPFAM" id="SSF53335">
    <property type="entry name" value="S-adenosyl-L-methionine-dependent methyltransferases"/>
    <property type="match status" value="1"/>
</dbReference>
<dbReference type="Gene3D" id="3.30.360.10">
    <property type="entry name" value="Dihydrodipicolinate Reductase, domain 2"/>
    <property type="match status" value="1"/>
</dbReference>
<dbReference type="InterPro" id="IPR013217">
    <property type="entry name" value="Methyltransf_12"/>
</dbReference>
<dbReference type="EMBL" id="BAABCQ010000003">
    <property type="protein sequence ID" value="GAA3952945.1"/>
    <property type="molecule type" value="Genomic_DNA"/>
</dbReference>
<feature type="compositionally biased region" description="Low complexity" evidence="1">
    <location>
        <begin position="402"/>
        <end position="414"/>
    </location>
</feature>
<dbReference type="SUPFAM" id="SSF51735">
    <property type="entry name" value="NAD(P)-binding Rossmann-fold domains"/>
    <property type="match status" value="1"/>
</dbReference>
<dbReference type="Gene3D" id="3.40.50.150">
    <property type="entry name" value="Vaccinia Virus protein VP39"/>
    <property type="match status" value="1"/>
</dbReference>
<dbReference type="CDD" id="cd02440">
    <property type="entry name" value="AdoMet_MTases"/>
    <property type="match status" value="1"/>
</dbReference>
<feature type="compositionally biased region" description="Low complexity" evidence="1">
    <location>
        <begin position="682"/>
        <end position="707"/>
    </location>
</feature>
<organism evidence="5 6">
    <name type="scientific">Streptomyces marokkonensis</name>
    <dbReference type="NCBI Taxonomy" id="324855"/>
    <lineage>
        <taxon>Bacteria</taxon>
        <taxon>Bacillati</taxon>
        <taxon>Actinomycetota</taxon>
        <taxon>Actinomycetes</taxon>
        <taxon>Kitasatosporales</taxon>
        <taxon>Streptomycetaceae</taxon>
        <taxon>Streptomyces</taxon>
    </lineage>
</organism>
<evidence type="ECO:0000259" key="4">
    <source>
        <dbReference type="Pfam" id="PF21390"/>
    </source>
</evidence>
<feature type="compositionally biased region" description="Basic and acidic residues" evidence="1">
    <location>
        <begin position="363"/>
        <end position="388"/>
    </location>
</feature>
<dbReference type="InterPro" id="IPR010091">
    <property type="entry name" value="Thiazolinyl_imide_reductase"/>
</dbReference>
<dbReference type="Pfam" id="PF21390">
    <property type="entry name" value="Irp3-like_C"/>
    <property type="match status" value="1"/>
</dbReference>
<dbReference type="InterPro" id="IPR048655">
    <property type="entry name" value="Irp3-like_C"/>
</dbReference>
<dbReference type="Pfam" id="PF08242">
    <property type="entry name" value="Methyltransf_12"/>
    <property type="match status" value="1"/>
</dbReference>
<dbReference type="InterPro" id="IPR036291">
    <property type="entry name" value="NAD(P)-bd_dom_sf"/>
</dbReference>
<dbReference type="Pfam" id="PF01408">
    <property type="entry name" value="GFO_IDH_MocA"/>
    <property type="match status" value="1"/>
</dbReference>
<evidence type="ECO:0000313" key="6">
    <source>
        <dbReference type="Proteomes" id="UP001500034"/>
    </source>
</evidence>
<feature type="region of interest" description="Disordered" evidence="1">
    <location>
        <begin position="340"/>
        <end position="414"/>
    </location>
</feature>
<proteinExistence type="predicted"/>
<reference evidence="6" key="1">
    <citation type="journal article" date="2019" name="Int. J. Syst. Evol. Microbiol.">
        <title>The Global Catalogue of Microorganisms (GCM) 10K type strain sequencing project: providing services to taxonomists for standard genome sequencing and annotation.</title>
        <authorList>
            <consortium name="The Broad Institute Genomics Platform"/>
            <consortium name="The Broad Institute Genome Sequencing Center for Infectious Disease"/>
            <person name="Wu L."/>
            <person name="Ma J."/>
        </authorList>
    </citation>
    <scope>NUCLEOTIDE SEQUENCE [LARGE SCALE GENOMIC DNA]</scope>
    <source>
        <strain evidence="6">JCM 17027</strain>
    </source>
</reference>
<comment type="caution">
    <text evidence="5">The sequence shown here is derived from an EMBL/GenBank/DDBJ whole genome shotgun (WGS) entry which is preliminary data.</text>
</comment>
<feature type="domain" description="Methyltransferase type 12" evidence="3">
    <location>
        <begin position="452"/>
        <end position="550"/>
    </location>
</feature>
<sequence>MNTSTPLRVLVCGTNFGRFYAEAAHRRPGYELAGILSRGSAASRAYAERLGVPHYADVDDLPAGIDAACVAVSSSISGGRGTEVARALMDRGIHVLQEHPVHLTELTDNLGHARRRGVQYRLNTHYPHVAPVRDFVDAARRLVARQRPLFVDAATPVHLMHPLVDILGRAMGTLRPWRFADPAPLPAGTGPQPFRSLHGVFAGVPLTLRVHHQLDPADRDNHALHWHRVSIGTEGGVLTLADTHGPVLWSPRLHIGRDADRRFVLDGPGTGRLGLATTSVVGNTGTFRTVFSDLWPEAVGSALDGLREAVEQGGDALRTGQYDLAVCRIWTDLAARLGPPEIVRPATPRPLAVSDVFPAPEQTRGDTDQARSDADQSRTDEDRVRVERPPAGGRTGTEHSGADSPSAPSHASPYSPSAEFFDLVAAEHTATASAPAIAALLADADLSTGPVVDIGAGTGLVTEAVARARPDAEILACEPAVGMRAVLTSRVFSDPDLRSRVTVTADSAPDLDLPDRVGVVLLCGVLGHLDADERARLWRRVKQRLAPGGLVVVELMQFEEPLTLSETRLATATAGRHRYEWSFAGAPDETEDGVMRLHSTWRVYRDDATRAEREVHDSYRWVPFGLKDVAAESGMTARALSTRPGAPPLAVLTRAPDAPDTAREPALPKARTAPDGPGTQRATTPFVSSSSTTATSTPASTSTSTDG</sequence>
<feature type="region of interest" description="Disordered" evidence="1">
    <location>
        <begin position="639"/>
        <end position="707"/>
    </location>
</feature>
<evidence type="ECO:0000259" key="3">
    <source>
        <dbReference type="Pfam" id="PF08242"/>
    </source>
</evidence>
<dbReference type="PANTHER" id="PTHR43377:SF1">
    <property type="entry name" value="BILIVERDIN REDUCTASE A"/>
    <property type="match status" value="1"/>
</dbReference>
<evidence type="ECO:0000259" key="2">
    <source>
        <dbReference type="Pfam" id="PF01408"/>
    </source>
</evidence>
<dbReference type="Proteomes" id="UP001500034">
    <property type="component" value="Unassembled WGS sequence"/>
</dbReference>
<dbReference type="InterPro" id="IPR029063">
    <property type="entry name" value="SAM-dependent_MTases_sf"/>
</dbReference>
<protein>
    <submittedName>
        <fullName evidence="5">Gfo/Idh/MocA family oxidoreductase</fullName>
    </submittedName>
</protein>
<name>A0ABP7NSU7_9ACTN</name>
<dbReference type="Gene3D" id="3.40.50.720">
    <property type="entry name" value="NAD(P)-binding Rossmann-like Domain"/>
    <property type="match status" value="1"/>
</dbReference>
<feature type="domain" description="Gfo/Idh/MocA-like oxidoreductase N-terminal" evidence="2">
    <location>
        <begin position="7"/>
        <end position="123"/>
    </location>
</feature>
<feature type="domain" description="Thiazolinyl imine reductase-like C-terminal" evidence="4">
    <location>
        <begin position="146"/>
        <end position="250"/>
    </location>
</feature>
<accession>A0ABP7NSU7</accession>